<name>A0A7W9EUS9_9SPHN</name>
<reference evidence="4 5" key="1">
    <citation type="submission" date="2020-08" db="EMBL/GenBank/DDBJ databases">
        <title>Genomic Encyclopedia of Type Strains, Phase IV (KMG-IV): sequencing the most valuable type-strain genomes for metagenomic binning, comparative biology and taxonomic classification.</title>
        <authorList>
            <person name="Goeker M."/>
        </authorList>
    </citation>
    <scope>NUCLEOTIDE SEQUENCE [LARGE SCALE GENOMIC DNA]</scope>
    <source>
        <strain evidence="4 5">DSM 100044</strain>
    </source>
</reference>
<dbReference type="PANTHER" id="PTHR45011">
    <property type="entry name" value="DAP3-BINDING CELL DEATH ENHANCER 1"/>
    <property type="match status" value="1"/>
</dbReference>
<dbReference type="SUPFAM" id="SSF110997">
    <property type="entry name" value="Sporulation related repeat"/>
    <property type="match status" value="1"/>
</dbReference>
<evidence type="ECO:0000313" key="4">
    <source>
        <dbReference type="EMBL" id="MBB5715490.1"/>
    </source>
</evidence>
<feature type="chain" id="PRO_5030820833" description="SPOR domain-containing protein" evidence="2">
    <location>
        <begin position="29"/>
        <end position="348"/>
    </location>
</feature>
<dbReference type="Pfam" id="PF08238">
    <property type="entry name" value="Sel1"/>
    <property type="match status" value="2"/>
</dbReference>
<dbReference type="EMBL" id="JACIJK010000006">
    <property type="protein sequence ID" value="MBB5715490.1"/>
    <property type="molecule type" value="Genomic_DNA"/>
</dbReference>
<dbReference type="SUPFAM" id="SSF81901">
    <property type="entry name" value="HCP-like"/>
    <property type="match status" value="1"/>
</dbReference>
<dbReference type="InterPro" id="IPR036680">
    <property type="entry name" value="SPOR-like_sf"/>
</dbReference>
<feature type="signal peptide" evidence="2">
    <location>
        <begin position="1"/>
        <end position="28"/>
    </location>
</feature>
<dbReference type="PANTHER" id="PTHR45011:SF1">
    <property type="entry name" value="DAP3-BINDING CELL DEATH ENHANCER 1"/>
    <property type="match status" value="1"/>
</dbReference>
<organism evidence="4 5">
    <name type="scientific">Sphingomonas aerophila</name>
    <dbReference type="NCBI Taxonomy" id="1344948"/>
    <lineage>
        <taxon>Bacteria</taxon>
        <taxon>Pseudomonadati</taxon>
        <taxon>Pseudomonadota</taxon>
        <taxon>Alphaproteobacteria</taxon>
        <taxon>Sphingomonadales</taxon>
        <taxon>Sphingomonadaceae</taxon>
        <taxon>Sphingomonas</taxon>
    </lineage>
</organism>
<dbReference type="RefSeq" id="WP_246348550.1">
    <property type="nucleotide sequence ID" value="NZ_JACIJK010000006.1"/>
</dbReference>
<dbReference type="Proteomes" id="UP000546200">
    <property type="component" value="Unassembled WGS sequence"/>
</dbReference>
<dbReference type="InterPro" id="IPR006597">
    <property type="entry name" value="Sel1-like"/>
</dbReference>
<dbReference type="Pfam" id="PF05036">
    <property type="entry name" value="SPOR"/>
    <property type="match status" value="1"/>
</dbReference>
<feature type="compositionally biased region" description="Low complexity" evidence="1">
    <location>
        <begin position="213"/>
        <end position="225"/>
    </location>
</feature>
<evidence type="ECO:0000256" key="1">
    <source>
        <dbReference type="SAM" id="MobiDB-lite"/>
    </source>
</evidence>
<feature type="domain" description="SPOR" evidence="3">
    <location>
        <begin position="277"/>
        <end position="348"/>
    </location>
</feature>
<evidence type="ECO:0000313" key="5">
    <source>
        <dbReference type="Proteomes" id="UP000546200"/>
    </source>
</evidence>
<dbReference type="Gene3D" id="1.25.40.10">
    <property type="entry name" value="Tetratricopeptide repeat domain"/>
    <property type="match status" value="1"/>
</dbReference>
<accession>A0A7W9EUS9</accession>
<gene>
    <name evidence="4" type="ORF">FHS94_002336</name>
</gene>
<evidence type="ECO:0000256" key="2">
    <source>
        <dbReference type="SAM" id="SignalP"/>
    </source>
</evidence>
<feature type="region of interest" description="Disordered" evidence="1">
    <location>
        <begin position="213"/>
        <end position="238"/>
    </location>
</feature>
<comment type="caution">
    <text evidence="4">The sequence shown here is derived from an EMBL/GenBank/DDBJ whole genome shotgun (WGS) entry which is preliminary data.</text>
</comment>
<sequence length="348" mass="36224">MRQAMVWGMVAALVGTAPALVWASPAGADVKTGVDAWAKGDYRTAVEEWRGPAVAGDADAQFNLGQAYKLGRGVPVDPALAESWFRKAALQKHPQAEDNYGLALYQSGRKADAVPWLEKSVARGEPRTQLVLGTMLFNGDGVPRDVPRAYALMTRASGAGLKSASETLAQMDGYISPADREKGTALAQRYAAEQQAVADAVVGRTVVGSDAPRPVQAAAASAPAPRGRKPATKPPVEKEAPVVAAARVERLVPAPKPVLAKPTPAKLVAKPVPKAAPATTGRYRVQLGAFKDASNARELWARVGGKIGGTPSFTKAGAFTRLVGGAFASAADAQRACRVAGVSCIVTR</sequence>
<dbReference type="InterPro" id="IPR007730">
    <property type="entry name" value="SPOR-like_dom"/>
</dbReference>
<dbReference type="InterPro" id="IPR052748">
    <property type="entry name" value="ISR_Activator"/>
</dbReference>
<proteinExistence type="predicted"/>
<keyword evidence="2" id="KW-0732">Signal</keyword>
<keyword evidence="5" id="KW-1185">Reference proteome</keyword>
<dbReference type="AlphaFoldDB" id="A0A7W9EUS9"/>
<evidence type="ECO:0000259" key="3">
    <source>
        <dbReference type="PROSITE" id="PS51724"/>
    </source>
</evidence>
<dbReference type="GO" id="GO:0042834">
    <property type="term" value="F:peptidoglycan binding"/>
    <property type="evidence" value="ECO:0007669"/>
    <property type="project" value="InterPro"/>
</dbReference>
<dbReference type="PROSITE" id="PS51724">
    <property type="entry name" value="SPOR"/>
    <property type="match status" value="1"/>
</dbReference>
<dbReference type="SMART" id="SM00671">
    <property type="entry name" value="SEL1"/>
    <property type="match status" value="2"/>
</dbReference>
<dbReference type="Gene3D" id="3.30.70.1070">
    <property type="entry name" value="Sporulation related repeat"/>
    <property type="match status" value="1"/>
</dbReference>
<dbReference type="InterPro" id="IPR011990">
    <property type="entry name" value="TPR-like_helical_dom_sf"/>
</dbReference>
<protein>
    <recommendedName>
        <fullName evidence="3">SPOR domain-containing protein</fullName>
    </recommendedName>
</protein>